<protein>
    <recommendedName>
        <fullName evidence="6">Peptidase A1 domain-containing protein</fullName>
    </recommendedName>
</protein>
<dbReference type="PROSITE" id="PS51767">
    <property type="entry name" value="PEPTIDASE_A1"/>
    <property type="match status" value="1"/>
</dbReference>
<dbReference type="Proteomes" id="UP001457282">
    <property type="component" value="Unassembled WGS sequence"/>
</dbReference>
<dbReference type="InterPro" id="IPR051708">
    <property type="entry name" value="Plant_Aspart_Prot_A1"/>
</dbReference>
<evidence type="ECO:0000256" key="2">
    <source>
        <dbReference type="ARBA" id="ARBA00022670"/>
    </source>
</evidence>
<dbReference type="InterPro" id="IPR032799">
    <property type="entry name" value="TAXi_C"/>
</dbReference>
<name>A0AAW1X118_RUBAR</name>
<feature type="domain" description="Peptidase A1" evidence="6">
    <location>
        <begin position="115"/>
        <end position="475"/>
    </location>
</feature>
<gene>
    <name evidence="7" type="ORF">M0R45_027613</name>
</gene>
<dbReference type="InterPro" id="IPR021109">
    <property type="entry name" value="Peptidase_aspartic_dom_sf"/>
</dbReference>
<dbReference type="InterPro" id="IPR033121">
    <property type="entry name" value="PEPTIDASE_A1"/>
</dbReference>
<dbReference type="InterPro" id="IPR001969">
    <property type="entry name" value="Aspartic_peptidase_AS"/>
</dbReference>
<evidence type="ECO:0000259" key="6">
    <source>
        <dbReference type="PROSITE" id="PS51767"/>
    </source>
</evidence>
<dbReference type="PANTHER" id="PTHR47967">
    <property type="entry name" value="OS07G0603500 PROTEIN-RELATED"/>
    <property type="match status" value="1"/>
</dbReference>
<evidence type="ECO:0000313" key="8">
    <source>
        <dbReference type="Proteomes" id="UP001457282"/>
    </source>
</evidence>
<comment type="caution">
    <text evidence="7">The sequence shown here is derived from an EMBL/GenBank/DDBJ whole genome shotgun (WGS) entry which is preliminary data.</text>
</comment>
<organism evidence="7 8">
    <name type="scientific">Rubus argutus</name>
    <name type="common">Southern blackberry</name>
    <dbReference type="NCBI Taxonomy" id="59490"/>
    <lineage>
        <taxon>Eukaryota</taxon>
        <taxon>Viridiplantae</taxon>
        <taxon>Streptophyta</taxon>
        <taxon>Embryophyta</taxon>
        <taxon>Tracheophyta</taxon>
        <taxon>Spermatophyta</taxon>
        <taxon>Magnoliopsida</taxon>
        <taxon>eudicotyledons</taxon>
        <taxon>Gunneridae</taxon>
        <taxon>Pentapetalae</taxon>
        <taxon>rosids</taxon>
        <taxon>fabids</taxon>
        <taxon>Rosales</taxon>
        <taxon>Rosaceae</taxon>
        <taxon>Rosoideae</taxon>
        <taxon>Rosoideae incertae sedis</taxon>
        <taxon>Rubus</taxon>
    </lineage>
</organism>
<keyword evidence="8" id="KW-1185">Reference proteome</keyword>
<dbReference type="SUPFAM" id="SSF50630">
    <property type="entry name" value="Acid proteases"/>
    <property type="match status" value="1"/>
</dbReference>
<dbReference type="Gene3D" id="2.40.70.10">
    <property type="entry name" value="Acid Proteases"/>
    <property type="match status" value="2"/>
</dbReference>
<dbReference type="FunFam" id="2.40.70.10:FF:000033">
    <property type="entry name" value="Aspartyl protease family protein"/>
    <property type="match status" value="1"/>
</dbReference>
<keyword evidence="4" id="KW-0378">Hydrolase</keyword>
<evidence type="ECO:0000256" key="5">
    <source>
        <dbReference type="ARBA" id="ARBA00023180"/>
    </source>
</evidence>
<dbReference type="EMBL" id="JBEDUW010000005">
    <property type="protein sequence ID" value="KAK9930578.1"/>
    <property type="molecule type" value="Genomic_DNA"/>
</dbReference>
<evidence type="ECO:0000256" key="3">
    <source>
        <dbReference type="ARBA" id="ARBA00022750"/>
    </source>
</evidence>
<dbReference type="PANTHER" id="PTHR47967:SF69">
    <property type="entry name" value="ASPARTIC PROTEINASE NANA, CHLOROPLAST"/>
    <property type="match status" value="1"/>
</dbReference>
<evidence type="ECO:0000256" key="1">
    <source>
        <dbReference type="ARBA" id="ARBA00007447"/>
    </source>
</evidence>
<sequence length="482" mass="53487">MMKGRRSTSTTLSLLLIIFLLSAIHHGFVFVGAISETLRLQLVHKYSPHLNGRIGSLMNKTEIEIIKELHLRDMIRHQMSFPNRDHDQITRRKVSEKSSIEMPLHSGFDLLSGLYWVEVKIGTPPRSFMLAADTGSDLTWINCVYGGTLRKENKPEMLKRKTKRVFRADLSLTFKPVPCSHDMCKLGLSHMNSDDKCPTPLSPCRYIYSYLGGNVVEGFFGYDTITAPLTIGSTTLPNVTIGCTESTIKPLEGDGVLGLGFGDFSFTETIVAYKFAGKFSYCLMNHRSHASVLSYLTFGADNQTIRRSMKYTELVMRESPNNFYGVKVVGISIGGSLLNIPSQVWDIKRGAGVILDSGSTNTWLALPAYKAVMAEMTKALSKYKSVVIDGIPFEFCFKATGFNESSVPRLAFHFADGGRFQPPVRNFVLNAYATDESVKCLGFVPADGEQSIIGNQMQQNVLWELDILRGTVGFAPSSCTLD</sequence>
<proteinExistence type="inferred from homology"/>
<accession>A0AAW1X118</accession>
<reference evidence="7 8" key="1">
    <citation type="journal article" date="2023" name="G3 (Bethesda)">
        <title>A chromosome-length genome assembly and annotation of blackberry (Rubus argutus, cv. 'Hillquist').</title>
        <authorList>
            <person name="Bruna T."/>
            <person name="Aryal R."/>
            <person name="Dudchenko O."/>
            <person name="Sargent D.J."/>
            <person name="Mead D."/>
            <person name="Buti M."/>
            <person name="Cavallini A."/>
            <person name="Hytonen T."/>
            <person name="Andres J."/>
            <person name="Pham M."/>
            <person name="Weisz D."/>
            <person name="Mascagni F."/>
            <person name="Usai G."/>
            <person name="Natali L."/>
            <person name="Bassil N."/>
            <person name="Fernandez G.E."/>
            <person name="Lomsadze A."/>
            <person name="Armour M."/>
            <person name="Olukolu B."/>
            <person name="Poorten T."/>
            <person name="Britton C."/>
            <person name="Davik J."/>
            <person name="Ashrafi H."/>
            <person name="Aiden E.L."/>
            <person name="Borodovsky M."/>
            <person name="Worthington M."/>
        </authorList>
    </citation>
    <scope>NUCLEOTIDE SEQUENCE [LARGE SCALE GENOMIC DNA]</scope>
    <source>
        <strain evidence="7">PI 553951</strain>
    </source>
</reference>
<dbReference type="InterPro" id="IPR034161">
    <property type="entry name" value="Pepsin-like_plant"/>
</dbReference>
<keyword evidence="2" id="KW-0645">Protease</keyword>
<dbReference type="AlphaFoldDB" id="A0AAW1X118"/>
<dbReference type="PROSITE" id="PS00141">
    <property type="entry name" value="ASP_PROTEASE"/>
    <property type="match status" value="2"/>
</dbReference>
<evidence type="ECO:0000313" key="7">
    <source>
        <dbReference type="EMBL" id="KAK9930578.1"/>
    </source>
</evidence>
<dbReference type="GO" id="GO:0004190">
    <property type="term" value="F:aspartic-type endopeptidase activity"/>
    <property type="evidence" value="ECO:0007669"/>
    <property type="project" value="UniProtKB-KW"/>
</dbReference>
<evidence type="ECO:0000256" key="4">
    <source>
        <dbReference type="ARBA" id="ARBA00022801"/>
    </source>
</evidence>
<keyword evidence="3" id="KW-0064">Aspartyl protease</keyword>
<dbReference type="CDD" id="cd05476">
    <property type="entry name" value="pepsin_A_like_plant"/>
    <property type="match status" value="1"/>
</dbReference>
<dbReference type="InterPro" id="IPR032861">
    <property type="entry name" value="TAXi_N"/>
</dbReference>
<dbReference type="GO" id="GO:0006508">
    <property type="term" value="P:proteolysis"/>
    <property type="evidence" value="ECO:0007669"/>
    <property type="project" value="UniProtKB-KW"/>
</dbReference>
<keyword evidence="5" id="KW-0325">Glycoprotein</keyword>
<dbReference type="Pfam" id="PF14543">
    <property type="entry name" value="TAXi_N"/>
    <property type="match status" value="1"/>
</dbReference>
<dbReference type="Pfam" id="PF14541">
    <property type="entry name" value="TAXi_C"/>
    <property type="match status" value="1"/>
</dbReference>
<comment type="similarity">
    <text evidence="1">Belongs to the peptidase A1 family.</text>
</comment>